<dbReference type="NCBIfam" id="TIGR01852">
    <property type="entry name" value="lipid_A_lpxA"/>
    <property type="match status" value="1"/>
</dbReference>
<dbReference type="PIRSF" id="PIRSF000456">
    <property type="entry name" value="UDP-GlcNAc_acltr"/>
    <property type="match status" value="1"/>
</dbReference>
<evidence type="ECO:0000256" key="4">
    <source>
        <dbReference type="ARBA" id="ARBA00022679"/>
    </source>
</evidence>
<evidence type="ECO:0000256" key="7">
    <source>
        <dbReference type="ARBA" id="ARBA00023315"/>
    </source>
</evidence>
<gene>
    <name evidence="8" type="primary">lpxA</name>
    <name evidence="10" type="ORF">HNR37_000989</name>
</gene>
<dbReference type="InterPro" id="IPR018357">
    <property type="entry name" value="Hexapep_transf_CS"/>
</dbReference>
<name>A0A7W8DGN3_9BACT</name>
<dbReference type="InterPro" id="IPR011004">
    <property type="entry name" value="Trimer_LpxA-like_sf"/>
</dbReference>
<dbReference type="GO" id="GO:0008780">
    <property type="term" value="F:acyl-[acyl-carrier-protein]-UDP-N-acetylglucosamine O-acyltransferase activity"/>
    <property type="evidence" value="ECO:0007669"/>
    <property type="project" value="UniProtKB-UniRule"/>
</dbReference>
<keyword evidence="1 8" id="KW-0963">Cytoplasm</keyword>
<dbReference type="HAMAP" id="MF_00387">
    <property type="entry name" value="LpxA"/>
    <property type="match status" value="1"/>
</dbReference>
<proteinExistence type="inferred from homology"/>
<dbReference type="RefSeq" id="WP_183730804.1">
    <property type="nucleotide sequence ID" value="NZ_JACHID010000005.1"/>
</dbReference>
<dbReference type="PROSITE" id="PS00101">
    <property type="entry name" value="HEXAPEP_TRANSFERASES"/>
    <property type="match status" value="1"/>
</dbReference>
<dbReference type="Pfam" id="PF13720">
    <property type="entry name" value="Acetyltransf_11"/>
    <property type="match status" value="1"/>
</dbReference>
<dbReference type="Proteomes" id="UP000528322">
    <property type="component" value="Unassembled WGS sequence"/>
</dbReference>
<dbReference type="InterPro" id="IPR010137">
    <property type="entry name" value="Lipid_A_LpxA"/>
</dbReference>
<evidence type="ECO:0000256" key="1">
    <source>
        <dbReference type="ARBA" id="ARBA00022490"/>
    </source>
</evidence>
<comment type="similarity">
    <text evidence="8">Belongs to the transferase hexapeptide repeat family. LpxA subfamily.</text>
</comment>
<evidence type="ECO:0000256" key="2">
    <source>
        <dbReference type="ARBA" id="ARBA00022516"/>
    </source>
</evidence>
<comment type="subunit">
    <text evidence="8">Homotrimer.</text>
</comment>
<keyword evidence="6 8" id="KW-0443">Lipid metabolism</keyword>
<keyword evidence="4 8" id="KW-0808">Transferase</keyword>
<dbReference type="InterPro" id="IPR029098">
    <property type="entry name" value="Acetyltransf_C"/>
</dbReference>
<evidence type="ECO:0000313" key="11">
    <source>
        <dbReference type="Proteomes" id="UP000528322"/>
    </source>
</evidence>
<dbReference type="EC" id="2.3.1.129" evidence="8"/>
<keyword evidence="7 8" id="KW-0012">Acyltransferase</keyword>
<dbReference type="Gene3D" id="2.160.10.10">
    <property type="entry name" value="Hexapeptide repeat proteins"/>
    <property type="match status" value="1"/>
</dbReference>
<organism evidence="10 11">
    <name type="scientific">Desulfurispira natronophila</name>
    <dbReference type="NCBI Taxonomy" id="682562"/>
    <lineage>
        <taxon>Bacteria</taxon>
        <taxon>Pseudomonadati</taxon>
        <taxon>Chrysiogenota</taxon>
        <taxon>Chrysiogenia</taxon>
        <taxon>Chrysiogenales</taxon>
        <taxon>Chrysiogenaceae</taxon>
        <taxon>Desulfurispira</taxon>
    </lineage>
</organism>
<evidence type="ECO:0000259" key="9">
    <source>
        <dbReference type="Pfam" id="PF13720"/>
    </source>
</evidence>
<keyword evidence="3 8" id="KW-0441">Lipid A biosynthesis</keyword>
<evidence type="ECO:0000313" key="10">
    <source>
        <dbReference type="EMBL" id="MBB5021676.1"/>
    </source>
</evidence>
<dbReference type="GO" id="GO:0005737">
    <property type="term" value="C:cytoplasm"/>
    <property type="evidence" value="ECO:0007669"/>
    <property type="project" value="UniProtKB-SubCell"/>
</dbReference>
<dbReference type="AlphaFoldDB" id="A0A7W8DGN3"/>
<evidence type="ECO:0000256" key="3">
    <source>
        <dbReference type="ARBA" id="ARBA00022556"/>
    </source>
</evidence>
<dbReference type="CDD" id="cd03351">
    <property type="entry name" value="LbH_UDP-GlcNAc_AT"/>
    <property type="match status" value="1"/>
</dbReference>
<dbReference type="GO" id="GO:0016020">
    <property type="term" value="C:membrane"/>
    <property type="evidence" value="ECO:0007669"/>
    <property type="project" value="GOC"/>
</dbReference>
<feature type="domain" description="UDP N-acetylglucosamine O-acyltransferase C-terminal" evidence="9">
    <location>
        <begin position="176"/>
        <end position="256"/>
    </location>
</feature>
<accession>A0A7W8DGN3</accession>
<keyword evidence="5 8" id="KW-0677">Repeat</keyword>
<dbReference type="GO" id="GO:0009245">
    <property type="term" value="P:lipid A biosynthetic process"/>
    <property type="evidence" value="ECO:0007669"/>
    <property type="project" value="UniProtKB-UniRule"/>
</dbReference>
<keyword evidence="2 8" id="KW-0444">Lipid biosynthesis</keyword>
<comment type="subcellular location">
    <subcellularLocation>
        <location evidence="8">Cytoplasm</location>
    </subcellularLocation>
</comment>
<dbReference type="NCBIfam" id="NF003657">
    <property type="entry name" value="PRK05289.1"/>
    <property type="match status" value="1"/>
</dbReference>
<comment type="pathway">
    <text evidence="8">Glycolipid biosynthesis; lipid IV(A) biosynthesis; lipid IV(A) from (3R)-3-hydroxytetradecanoyl-[acyl-carrier-protein] and UDP-N-acetyl-alpha-D-glucosamine: step 1/6.</text>
</comment>
<dbReference type="UniPathway" id="UPA00359">
    <property type="reaction ID" value="UER00477"/>
</dbReference>
<comment type="caution">
    <text evidence="10">The sequence shown here is derived from an EMBL/GenBank/DDBJ whole genome shotgun (WGS) entry which is preliminary data.</text>
</comment>
<dbReference type="SUPFAM" id="SSF51161">
    <property type="entry name" value="Trimeric LpxA-like enzymes"/>
    <property type="match status" value="1"/>
</dbReference>
<dbReference type="InterPro" id="IPR037157">
    <property type="entry name" value="Acetyltransf_C_sf"/>
</dbReference>
<keyword evidence="11" id="KW-1185">Reference proteome</keyword>
<evidence type="ECO:0000256" key="8">
    <source>
        <dbReference type="HAMAP-Rule" id="MF_00387"/>
    </source>
</evidence>
<sequence>MSIHPTAIVSPQAKLGANVTIGPYSIIEDGVTIGDDSVIHAHVHVKGNTIIGKGNHIYSFACIGEIPQDLKFDPDEESRLEVGDNNTIREYVTMNSGTAHGGGATCIGSHNLFMAYSHIAHDCRIGSHIVFANASNLAGHVTVQDHAIVGGLSAIHQFCHVGEGAMVGGGSIVVQDILPFVTAQGNHARAITINKIGMSRRGYGEQEIAAVKRAFRLIFRSGTRRKDALEKLDKASLEFPSVAKMTEFYRNSQRGLAHCRNHR</sequence>
<comment type="function">
    <text evidence="8">Involved in the biosynthesis of lipid A, a phosphorylated glycolipid that anchors the lipopolysaccharide to the outer membrane of the cell.</text>
</comment>
<dbReference type="EMBL" id="JACHID010000005">
    <property type="protein sequence ID" value="MBB5021676.1"/>
    <property type="molecule type" value="Genomic_DNA"/>
</dbReference>
<dbReference type="Gene3D" id="1.20.1180.10">
    <property type="entry name" value="Udp N-acetylglucosamine O-acyltransferase, C-terminal domain"/>
    <property type="match status" value="1"/>
</dbReference>
<evidence type="ECO:0000256" key="5">
    <source>
        <dbReference type="ARBA" id="ARBA00022737"/>
    </source>
</evidence>
<dbReference type="Pfam" id="PF00132">
    <property type="entry name" value="Hexapep"/>
    <property type="match status" value="1"/>
</dbReference>
<protein>
    <recommendedName>
        <fullName evidence="8">Acyl-[acyl-carrier-protein]--UDP-N-acetylglucosamine O-acyltransferase</fullName>
        <shortName evidence="8">UDP-N-acetylglucosamine acyltransferase</shortName>
        <ecNumber evidence="8">2.3.1.129</ecNumber>
    </recommendedName>
</protein>
<evidence type="ECO:0000256" key="6">
    <source>
        <dbReference type="ARBA" id="ARBA00023098"/>
    </source>
</evidence>
<comment type="catalytic activity">
    <reaction evidence="8">
        <text>a (3R)-hydroxyacyl-[ACP] + UDP-N-acetyl-alpha-D-glucosamine = a UDP-3-O-[(3R)-3-hydroxyacyl]-N-acetyl-alpha-D-glucosamine + holo-[ACP]</text>
        <dbReference type="Rhea" id="RHEA:67812"/>
        <dbReference type="Rhea" id="RHEA-COMP:9685"/>
        <dbReference type="Rhea" id="RHEA-COMP:9945"/>
        <dbReference type="ChEBI" id="CHEBI:57705"/>
        <dbReference type="ChEBI" id="CHEBI:64479"/>
        <dbReference type="ChEBI" id="CHEBI:78827"/>
        <dbReference type="ChEBI" id="CHEBI:173225"/>
        <dbReference type="EC" id="2.3.1.129"/>
    </reaction>
</comment>
<dbReference type="PANTHER" id="PTHR43480">
    <property type="entry name" value="ACYL-[ACYL-CARRIER-PROTEIN]--UDP-N-ACETYLGLUCOSAMINE O-ACYLTRANSFERASE"/>
    <property type="match status" value="1"/>
</dbReference>
<dbReference type="InterPro" id="IPR001451">
    <property type="entry name" value="Hexapep"/>
</dbReference>
<reference evidence="10 11" key="1">
    <citation type="submission" date="2020-08" db="EMBL/GenBank/DDBJ databases">
        <title>Genomic Encyclopedia of Type Strains, Phase IV (KMG-IV): sequencing the most valuable type-strain genomes for metagenomic binning, comparative biology and taxonomic classification.</title>
        <authorList>
            <person name="Goeker M."/>
        </authorList>
    </citation>
    <scope>NUCLEOTIDE SEQUENCE [LARGE SCALE GENOMIC DNA]</scope>
    <source>
        <strain evidence="10 11">DSM 22071</strain>
    </source>
</reference>
<dbReference type="PANTHER" id="PTHR43480:SF1">
    <property type="entry name" value="ACYL-[ACYL-CARRIER-PROTEIN]--UDP-N-ACETYLGLUCOSAMINE O-ACYLTRANSFERASE, MITOCHONDRIAL-RELATED"/>
    <property type="match status" value="1"/>
</dbReference>